<dbReference type="AlphaFoldDB" id="A0A1B0GE12"/>
<evidence type="ECO:0000313" key="10">
    <source>
        <dbReference type="Proteomes" id="UP000092444"/>
    </source>
</evidence>
<dbReference type="Pfam" id="PF00432">
    <property type="entry name" value="Prenyltrans"/>
    <property type="match status" value="1"/>
</dbReference>
<dbReference type="SUPFAM" id="SSF48239">
    <property type="entry name" value="Terpenoid cyclases/Protein prenyltransferases"/>
    <property type="match status" value="1"/>
</dbReference>
<dbReference type="VEuPathDB" id="VectorBase:GMOY011536"/>
<accession>A0A1B0GE12</accession>
<evidence type="ECO:0000256" key="3">
    <source>
        <dbReference type="ARBA" id="ARBA00022602"/>
    </source>
</evidence>
<evidence type="ECO:0000256" key="2">
    <source>
        <dbReference type="ARBA" id="ARBA00010497"/>
    </source>
</evidence>
<evidence type="ECO:0000256" key="4">
    <source>
        <dbReference type="ARBA" id="ARBA00022679"/>
    </source>
</evidence>
<keyword evidence="5" id="KW-0479">Metal-binding</keyword>
<keyword evidence="10" id="KW-1185">Reference proteome</keyword>
<sequence>MSKVKIAGNADAVSVAKLTNMLEQTFKGLFDKTGDWIATCQTYERGFSGTPDLEVHGVYTFCGIAALALLNEGYKCDQQLLLK</sequence>
<dbReference type="EnsemblMetazoa" id="GMOY011536-RA">
    <property type="protein sequence ID" value="GMOY011536-PA"/>
    <property type="gene ID" value="GMOY011536"/>
</dbReference>
<dbReference type="Proteomes" id="UP000092444">
    <property type="component" value="Unassembled WGS sequence"/>
</dbReference>
<evidence type="ECO:0000256" key="5">
    <source>
        <dbReference type="ARBA" id="ARBA00022723"/>
    </source>
</evidence>
<keyword evidence="4" id="KW-0808">Transferase</keyword>
<keyword evidence="3" id="KW-0637">Prenyltransferase</keyword>
<evidence type="ECO:0000313" key="9">
    <source>
        <dbReference type="EnsemblMetazoa" id="GMOY011536-PA"/>
    </source>
</evidence>
<evidence type="ECO:0000259" key="8">
    <source>
        <dbReference type="Pfam" id="PF00432"/>
    </source>
</evidence>
<dbReference type="InterPro" id="IPR001330">
    <property type="entry name" value="Prenyltrans"/>
</dbReference>
<evidence type="ECO:0000256" key="1">
    <source>
        <dbReference type="ARBA" id="ARBA00001947"/>
    </source>
</evidence>
<proteinExistence type="inferred from homology"/>
<reference evidence="9" key="1">
    <citation type="submission" date="2020-05" db="UniProtKB">
        <authorList>
            <consortium name="EnsemblMetazoa"/>
        </authorList>
    </citation>
    <scope>IDENTIFICATION</scope>
    <source>
        <strain evidence="9">Yale</strain>
    </source>
</reference>
<organism evidence="9 10">
    <name type="scientific">Glossina morsitans morsitans</name>
    <name type="common">Savannah tsetse fly</name>
    <dbReference type="NCBI Taxonomy" id="37546"/>
    <lineage>
        <taxon>Eukaryota</taxon>
        <taxon>Metazoa</taxon>
        <taxon>Ecdysozoa</taxon>
        <taxon>Arthropoda</taxon>
        <taxon>Hexapoda</taxon>
        <taxon>Insecta</taxon>
        <taxon>Pterygota</taxon>
        <taxon>Neoptera</taxon>
        <taxon>Endopterygota</taxon>
        <taxon>Diptera</taxon>
        <taxon>Brachycera</taxon>
        <taxon>Muscomorpha</taxon>
        <taxon>Hippoboscoidea</taxon>
        <taxon>Glossinidae</taxon>
        <taxon>Glossina</taxon>
    </lineage>
</organism>
<dbReference type="GO" id="GO:0005965">
    <property type="term" value="C:protein farnesyltransferase complex"/>
    <property type="evidence" value="ECO:0007669"/>
    <property type="project" value="TreeGrafter"/>
</dbReference>
<dbReference type="PANTHER" id="PTHR11774:SF6">
    <property type="entry name" value="PROTEIN FARNESYLTRANSFERASE SUBUNIT BETA"/>
    <property type="match status" value="1"/>
</dbReference>
<comment type="cofactor">
    <cofactor evidence="1">
        <name>Zn(2+)</name>
        <dbReference type="ChEBI" id="CHEBI:29105"/>
    </cofactor>
</comment>
<keyword evidence="6" id="KW-0677">Repeat</keyword>
<keyword evidence="7" id="KW-0862">Zinc</keyword>
<dbReference type="PANTHER" id="PTHR11774">
    <property type="entry name" value="GERANYLGERANYL TRANSFERASE TYPE BETA SUBUNIT"/>
    <property type="match status" value="1"/>
</dbReference>
<dbReference type="GO" id="GO:0046872">
    <property type="term" value="F:metal ion binding"/>
    <property type="evidence" value="ECO:0007669"/>
    <property type="project" value="UniProtKB-KW"/>
</dbReference>
<dbReference type="STRING" id="37546.A0A1B0GE12"/>
<dbReference type="EMBL" id="CCAG010012080">
    <property type="status" value="NOT_ANNOTATED_CDS"/>
    <property type="molecule type" value="Genomic_DNA"/>
</dbReference>
<feature type="domain" description="Prenyltransferase alpha-alpha toroid" evidence="8">
    <location>
        <begin position="12"/>
        <end position="81"/>
    </location>
</feature>
<name>A0A1B0GE12_GLOMM</name>
<dbReference type="Gene3D" id="1.50.10.20">
    <property type="match status" value="1"/>
</dbReference>
<comment type="similarity">
    <text evidence="2">Belongs to the protein prenyltransferase subunit beta family.</text>
</comment>
<dbReference type="InterPro" id="IPR045089">
    <property type="entry name" value="PGGT1B-like"/>
</dbReference>
<dbReference type="GO" id="GO:0004660">
    <property type="term" value="F:protein farnesyltransferase activity"/>
    <property type="evidence" value="ECO:0007669"/>
    <property type="project" value="TreeGrafter"/>
</dbReference>
<dbReference type="InterPro" id="IPR008930">
    <property type="entry name" value="Terpenoid_cyclase/PrenylTrfase"/>
</dbReference>
<evidence type="ECO:0000256" key="6">
    <source>
        <dbReference type="ARBA" id="ARBA00022737"/>
    </source>
</evidence>
<evidence type="ECO:0000256" key="7">
    <source>
        <dbReference type="ARBA" id="ARBA00022833"/>
    </source>
</evidence>
<protein>
    <recommendedName>
        <fullName evidence="8">Prenyltransferase alpha-alpha toroid domain-containing protein</fullName>
    </recommendedName>
</protein>